<dbReference type="FunFam" id="3.40.50.2000:FF:000196">
    <property type="entry name" value="UDP-N-acetylglucosamine--peptide N-acetylglucosaminyltransferase GtfA subunit"/>
    <property type="match status" value="1"/>
</dbReference>
<evidence type="ECO:0000313" key="13">
    <source>
        <dbReference type="EMBL" id="KRM00608.1"/>
    </source>
</evidence>
<dbReference type="SUPFAM" id="SSF53756">
    <property type="entry name" value="UDP-Glycosyltransferase/glycogen phosphorylase"/>
    <property type="match status" value="1"/>
</dbReference>
<accession>A0A0R1V504</accession>
<evidence type="ECO:0000256" key="5">
    <source>
        <dbReference type="ARBA" id="ARBA00022490"/>
    </source>
</evidence>
<dbReference type="PATRIC" id="fig|1423749.3.peg.1198"/>
<keyword evidence="9 11" id="KW-0472">Membrane</keyword>
<evidence type="ECO:0000256" key="9">
    <source>
        <dbReference type="ARBA" id="ARBA00023136"/>
    </source>
</evidence>
<dbReference type="Pfam" id="PF22145">
    <property type="entry name" value="GtfA_EBD"/>
    <property type="match status" value="1"/>
</dbReference>
<gene>
    <name evidence="11" type="primary">gtfA</name>
    <name evidence="13" type="ORF">FC60_GL001175</name>
</gene>
<keyword evidence="4 11" id="KW-1003">Cell membrane</keyword>
<sequence length="504" mass="57657">MTVYDINQGIGWASSGVEYAQLYRSQVFQRIGVDAKFVFTDFISNENIEHFTAQMGFQDDQVIWLYTYFTDFKTAPTTFTVEDLLKAFRKAPVEQKQSANTQKFYFNDGTWATAYFKRDSDQIVDRVEYVSGNNLIRKDFYSYGRYMTEYYAPKDNAARLYLRRFYNVDGSIAYDEIVNPGQASMFKFKDQIIDSKAELISHFMRSLHLSAEDVVLIDRATGQAQQILENKGSAKVGTIVHADHFSEPNTNDNTILWNNYYEYEFQHYQDIDFYVTATDAQNQLLQAQFTKYNQVHPKIYTIPVGNLPELKTPTASGRRPYSLVTASRLASEKHVDWIVRAVAKAHAVFPEITLDIYGTGGEQSNIQKAIDQTNSGDYVSLKGHQDMTDQYRDYDVYVAASTSEGFGLTLMEAVGSGLAMVGFDVRYGNQTFIDNNQNGILIPYTLNQSAQVSIDQLGDALIKLFQEPNFDRFHERSYEIAGEYLTERIGQRWLQLLTEVSAHD</sequence>
<comment type="subcellular location">
    <subcellularLocation>
        <location evidence="1 11">Cell membrane</location>
        <topology evidence="1 11">Peripheral membrane protein</topology>
    </subcellularLocation>
    <subcellularLocation>
        <location evidence="11">Cytoplasm</location>
    </subcellularLocation>
    <text evidence="11">Cell membrane association requires GtfB.</text>
</comment>
<dbReference type="GO" id="GO:0005737">
    <property type="term" value="C:cytoplasm"/>
    <property type="evidence" value="ECO:0007669"/>
    <property type="project" value="UniProtKB-SubCell"/>
</dbReference>
<dbReference type="GO" id="GO:0016757">
    <property type="term" value="F:glycosyltransferase activity"/>
    <property type="evidence" value="ECO:0007669"/>
    <property type="project" value="UniProtKB-UniRule"/>
</dbReference>
<dbReference type="Gene3D" id="3.40.50.2000">
    <property type="entry name" value="Glycogen Phosphorylase B"/>
    <property type="match status" value="3"/>
</dbReference>
<comment type="function">
    <text evidence="11">Required for polymorphic O-glycosylation of the serine-rich repeat protein in this bacteria. Catalyzes the first step in glycosylation by transferring N-acetylglucosamine from UDP-GlcNAc to serine residues in the substrate protein. Part of the accessory SecA2/SecY2 system specifically required to export serine-rich repeat cell wall proteins usually encoded upstream in the same operon.</text>
</comment>
<dbReference type="UniPathway" id="UPA00378"/>
<organism evidence="13 14">
    <name type="scientific">Limosilactobacillus gastricus DSM 16045</name>
    <dbReference type="NCBI Taxonomy" id="1423749"/>
    <lineage>
        <taxon>Bacteria</taxon>
        <taxon>Bacillati</taxon>
        <taxon>Bacillota</taxon>
        <taxon>Bacilli</taxon>
        <taxon>Lactobacillales</taxon>
        <taxon>Lactobacillaceae</taxon>
        <taxon>Limosilactobacillus</taxon>
    </lineage>
</organism>
<dbReference type="AlphaFoldDB" id="A0A0R1V504"/>
<evidence type="ECO:0000256" key="3">
    <source>
        <dbReference type="ARBA" id="ARBA00009481"/>
    </source>
</evidence>
<dbReference type="CDD" id="cd04949">
    <property type="entry name" value="GT4_GtfA-like"/>
    <property type="match status" value="1"/>
</dbReference>
<feature type="binding site" evidence="11">
    <location>
        <begin position="404"/>
        <end position="407"/>
    </location>
    <ligand>
        <name>N-acetyl-D-glucosamine</name>
        <dbReference type="ChEBI" id="CHEBI:506227"/>
    </ligand>
</feature>
<dbReference type="Proteomes" id="UP000051739">
    <property type="component" value="Unassembled WGS sequence"/>
</dbReference>
<proteinExistence type="inferred from homology"/>
<dbReference type="GO" id="GO:0005886">
    <property type="term" value="C:plasma membrane"/>
    <property type="evidence" value="ECO:0007669"/>
    <property type="project" value="UniProtKB-SubCell"/>
</dbReference>
<feature type="binding site" evidence="11">
    <location>
        <begin position="16"/>
        <end position="19"/>
    </location>
    <ligand>
        <name>UDP</name>
        <dbReference type="ChEBI" id="CHEBI:58223"/>
    </ligand>
</feature>
<name>A0A0R1V504_9LACO</name>
<evidence type="ECO:0000256" key="7">
    <source>
        <dbReference type="ARBA" id="ARBA00022679"/>
    </source>
</evidence>
<keyword evidence="5 11" id="KW-0963">Cytoplasm</keyword>
<comment type="pathway">
    <text evidence="2 11">Protein modification; protein glycosylation.</text>
</comment>
<dbReference type="InterPro" id="IPR014267">
    <property type="entry name" value="GtfA"/>
</dbReference>
<evidence type="ECO:0000256" key="8">
    <source>
        <dbReference type="ARBA" id="ARBA00022741"/>
    </source>
</evidence>
<dbReference type="NCBIfam" id="TIGR02918">
    <property type="entry name" value="accessory Sec system glycosyltransferase GtfA"/>
    <property type="match status" value="1"/>
</dbReference>
<evidence type="ECO:0000256" key="2">
    <source>
        <dbReference type="ARBA" id="ARBA00004922"/>
    </source>
</evidence>
<dbReference type="EC" id="2.4.1.-" evidence="11"/>
<feature type="binding site" evidence="11">
    <location>
        <position position="241"/>
    </location>
    <ligand>
        <name>N-acetyl-D-glucosamine</name>
        <dbReference type="ChEBI" id="CHEBI:506227"/>
    </ligand>
</feature>
<feature type="domain" description="GtfA extended beta-sheet meander" evidence="12">
    <location>
        <begin position="96"/>
        <end position="190"/>
    </location>
</feature>
<evidence type="ECO:0000256" key="6">
    <source>
        <dbReference type="ARBA" id="ARBA00022676"/>
    </source>
</evidence>
<keyword evidence="8 11" id="KW-0547">Nucleotide-binding</keyword>
<dbReference type="Pfam" id="PF13692">
    <property type="entry name" value="Glyco_trans_1_4"/>
    <property type="match status" value="1"/>
</dbReference>
<dbReference type="GO" id="GO:0017122">
    <property type="term" value="C:protein N-acetylglucosaminyltransferase complex"/>
    <property type="evidence" value="ECO:0007669"/>
    <property type="project" value="UniProtKB-UniRule"/>
</dbReference>
<dbReference type="PANTHER" id="PTHR12526:SF629">
    <property type="entry name" value="TEICHURONIC ACID BIOSYNTHESIS GLYCOSYLTRANSFERASE TUAH-RELATED"/>
    <property type="match status" value="1"/>
</dbReference>
<evidence type="ECO:0000256" key="11">
    <source>
        <dbReference type="HAMAP-Rule" id="MF_01472"/>
    </source>
</evidence>
<dbReference type="InterPro" id="IPR054396">
    <property type="entry name" value="GtfA_EBD"/>
</dbReference>
<reference evidence="13 14" key="1">
    <citation type="journal article" date="2015" name="Genome Announc.">
        <title>Expanding the biotechnology potential of lactobacilli through comparative genomics of 213 strains and associated genera.</title>
        <authorList>
            <person name="Sun Z."/>
            <person name="Harris H.M."/>
            <person name="McCann A."/>
            <person name="Guo C."/>
            <person name="Argimon S."/>
            <person name="Zhang W."/>
            <person name="Yang X."/>
            <person name="Jeffery I.B."/>
            <person name="Cooney J.C."/>
            <person name="Kagawa T.F."/>
            <person name="Liu W."/>
            <person name="Song Y."/>
            <person name="Salvetti E."/>
            <person name="Wrobel A."/>
            <person name="Rasinkangas P."/>
            <person name="Parkhill J."/>
            <person name="Rea M.C."/>
            <person name="O'Sullivan O."/>
            <person name="Ritari J."/>
            <person name="Douillard F.P."/>
            <person name="Paul Ross R."/>
            <person name="Yang R."/>
            <person name="Briner A.E."/>
            <person name="Felis G.E."/>
            <person name="de Vos W.M."/>
            <person name="Barrangou R."/>
            <person name="Klaenhammer T.R."/>
            <person name="Caufield P.W."/>
            <person name="Cui Y."/>
            <person name="Zhang H."/>
            <person name="O'Toole P.W."/>
        </authorList>
    </citation>
    <scope>NUCLEOTIDE SEQUENCE [LARGE SCALE GENOMIC DNA]</scope>
    <source>
        <strain evidence="13 14">DSM 16045</strain>
    </source>
</reference>
<comment type="caution">
    <text evidence="13">The sequence shown here is derived from an EMBL/GenBank/DDBJ whole genome shotgun (WGS) entry which is preliminary data.</text>
</comment>
<dbReference type="RefSeq" id="WP_056937955.1">
    <property type="nucleotide sequence ID" value="NZ_AZFN01000030.1"/>
</dbReference>
<evidence type="ECO:0000313" key="14">
    <source>
        <dbReference type="Proteomes" id="UP000051739"/>
    </source>
</evidence>
<dbReference type="EMBL" id="AZFN01000030">
    <property type="protein sequence ID" value="KRM00608.1"/>
    <property type="molecule type" value="Genomic_DNA"/>
</dbReference>
<keyword evidence="7 11" id="KW-0808">Transferase</keyword>
<dbReference type="PANTHER" id="PTHR12526">
    <property type="entry name" value="GLYCOSYLTRANSFERASE"/>
    <property type="match status" value="1"/>
</dbReference>
<evidence type="ECO:0000256" key="4">
    <source>
        <dbReference type="ARBA" id="ARBA00022475"/>
    </source>
</evidence>
<protein>
    <recommendedName>
        <fullName evidence="11">UDP-N-acetylglucosamine--peptide N-acetylglucosaminyltransferase GtfA subunit</fullName>
        <ecNumber evidence="11">2.4.1.-</ecNumber>
    </recommendedName>
    <alternativeName>
        <fullName evidence="11">Glycosyltransferase GtfA</fullName>
    </alternativeName>
</protein>
<evidence type="ECO:0000256" key="1">
    <source>
        <dbReference type="ARBA" id="ARBA00004202"/>
    </source>
</evidence>
<keyword evidence="6 11" id="KW-0328">Glycosyltransferase</keyword>
<evidence type="ECO:0000256" key="10">
    <source>
        <dbReference type="ARBA" id="ARBA00052053"/>
    </source>
</evidence>
<dbReference type="HAMAP" id="MF_01472">
    <property type="entry name" value="GtfA"/>
    <property type="match status" value="1"/>
</dbReference>
<feature type="binding site" evidence="11">
    <location>
        <begin position="384"/>
        <end position="385"/>
    </location>
    <ligand>
        <name>UDP</name>
        <dbReference type="ChEBI" id="CHEBI:58223"/>
    </ligand>
</feature>
<comment type="subunit">
    <text evidence="11">Forms a heterotetramer with 2 subunits each of GtfA and GtfB. Part of the accessory SecA2/SecY2 protein translocation apparatus.</text>
</comment>
<comment type="catalytic activity">
    <reaction evidence="10 11">
        <text>L-seryl-[protein] + UDP-N-acetyl-alpha-D-glucosamine = 3-O-[N-acetyl-alpha-D-glucosaminyl]-L-seryl-[protein] + UDP + H(+)</text>
        <dbReference type="Rhea" id="RHEA:59872"/>
        <dbReference type="Rhea" id="RHEA-COMP:9863"/>
        <dbReference type="Rhea" id="RHEA-COMP:15471"/>
        <dbReference type="ChEBI" id="CHEBI:15378"/>
        <dbReference type="ChEBI" id="CHEBI:29999"/>
        <dbReference type="ChEBI" id="CHEBI:57705"/>
        <dbReference type="ChEBI" id="CHEBI:58223"/>
        <dbReference type="ChEBI" id="CHEBI:143279"/>
    </reaction>
</comment>
<evidence type="ECO:0000259" key="12">
    <source>
        <dbReference type="Pfam" id="PF22145"/>
    </source>
</evidence>
<comment type="similarity">
    <text evidence="3 11">Belongs to the glycosyltransferase group 1 family. Glycosyltransferase 4 subfamily.</text>
</comment>
<dbReference type="GO" id="GO:0000166">
    <property type="term" value="F:nucleotide binding"/>
    <property type="evidence" value="ECO:0007669"/>
    <property type="project" value="UniProtKB-KW"/>
</dbReference>
<keyword evidence="14" id="KW-1185">Reference proteome</keyword>